<keyword evidence="1" id="KW-0812">Transmembrane</keyword>
<comment type="caution">
    <text evidence="2">The sequence shown here is derived from an EMBL/GenBank/DDBJ whole genome shotgun (WGS) entry which is preliminary data.</text>
</comment>
<dbReference type="Pfam" id="PF07963">
    <property type="entry name" value="N_methyl"/>
    <property type="match status" value="1"/>
</dbReference>
<dbReference type="PROSITE" id="PS00409">
    <property type="entry name" value="PROKAR_NTER_METHYL"/>
    <property type="match status" value="1"/>
</dbReference>
<evidence type="ECO:0000313" key="2">
    <source>
        <dbReference type="EMBL" id="OGY16555.1"/>
    </source>
</evidence>
<proteinExistence type="predicted"/>
<gene>
    <name evidence="2" type="ORF">A2785_03110</name>
</gene>
<reference evidence="2 3" key="1">
    <citation type="journal article" date="2016" name="Nat. Commun.">
        <title>Thousands of microbial genomes shed light on interconnected biogeochemical processes in an aquifer system.</title>
        <authorList>
            <person name="Anantharaman K."/>
            <person name="Brown C.T."/>
            <person name="Hug L.A."/>
            <person name="Sharon I."/>
            <person name="Castelle C.J."/>
            <person name="Probst A.J."/>
            <person name="Thomas B.C."/>
            <person name="Singh A."/>
            <person name="Wilkins M.J."/>
            <person name="Karaoz U."/>
            <person name="Brodie E.L."/>
            <person name="Williams K.H."/>
            <person name="Hubbard S.S."/>
            <person name="Banfield J.F."/>
        </authorList>
    </citation>
    <scope>NUCLEOTIDE SEQUENCE [LARGE SCALE GENOMIC DNA]</scope>
</reference>
<accession>A0A1G1VMD3</accession>
<protein>
    <recommendedName>
        <fullName evidence="4">Type II secretion system protein J</fullName>
    </recommendedName>
</protein>
<dbReference type="EMBL" id="MHCI01000014">
    <property type="protein sequence ID" value="OGY16555.1"/>
    <property type="molecule type" value="Genomic_DNA"/>
</dbReference>
<dbReference type="Proteomes" id="UP000179069">
    <property type="component" value="Unassembled WGS sequence"/>
</dbReference>
<organism evidence="2 3">
    <name type="scientific">Candidatus Chisholmbacteria bacterium RIFCSPHIGHO2_01_FULL_49_18</name>
    <dbReference type="NCBI Taxonomy" id="1797590"/>
    <lineage>
        <taxon>Bacteria</taxon>
        <taxon>Candidatus Chisholmiibacteriota</taxon>
    </lineage>
</organism>
<keyword evidence="1" id="KW-1133">Transmembrane helix</keyword>
<dbReference type="AlphaFoldDB" id="A0A1G1VMD3"/>
<sequence length="222" mass="24735">MKNFKFLTAIFHSKRSALNFCRRQTGFTLIELLLGMGMFVALVAAVIALQSLLTQGENFSLSSFLTAENGNSALQTLTSELRNARQSENGSFPIAEASDQQIIFYSNADSDEDIERVRYFLQGSEFKKGTINPTGFPALYPDETEVVKTVAEFIQNGSNPVFSYYNQDWPGDQVNNPLPTPASLTDISLVKISVRVNEDPAREEGEFTLEPFVQIRSLKTNL</sequence>
<feature type="transmembrane region" description="Helical" evidence="1">
    <location>
        <begin position="32"/>
        <end position="53"/>
    </location>
</feature>
<dbReference type="InterPro" id="IPR012902">
    <property type="entry name" value="N_methyl_site"/>
</dbReference>
<evidence type="ECO:0008006" key="4">
    <source>
        <dbReference type="Google" id="ProtNLM"/>
    </source>
</evidence>
<keyword evidence="1" id="KW-0472">Membrane</keyword>
<evidence type="ECO:0000256" key="1">
    <source>
        <dbReference type="SAM" id="Phobius"/>
    </source>
</evidence>
<name>A0A1G1VMD3_9BACT</name>
<evidence type="ECO:0000313" key="3">
    <source>
        <dbReference type="Proteomes" id="UP000179069"/>
    </source>
</evidence>